<feature type="domain" description="CBS" evidence="5">
    <location>
        <begin position="1"/>
        <end position="58"/>
    </location>
</feature>
<dbReference type="Gene3D" id="3.30.1340.30">
    <property type="match status" value="1"/>
</dbReference>
<reference evidence="6 7" key="1">
    <citation type="submission" date="2018-01" db="EMBL/GenBank/DDBJ databases">
        <title>Complete genome sequence of Streptomyces lunaelactis MM109T, a Ferroverdin A producer isolated from cave moonmilk deposits.</title>
        <authorList>
            <person name="Naome A."/>
            <person name="Martinet L."/>
            <person name="Maciejewska M."/>
            <person name="Anderssen S."/>
            <person name="Adam D."/>
            <person name="Tenconi E."/>
            <person name="Deflandre B."/>
            <person name="Arguelles-Arias A."/>
            <person name="Calusinska M."/>
            <person name="Copieters W."/>
            <person name="Karim L."/>
            <person name="Hanikenne M."/>
            <person name="Baurain D."/>
            <person name="van Wezel G."/>
            <person name="Smargiasso N."/>
            <person name="de Pauw E."/>
            <person name="Delfosse P."/>
            <person name="Rigali S."/>
        </authorList>
    </citation>
    <scope>NUCLEOTIDE SEQUENCE [LARGE SCALE GENOMIC DNA]</scope>
    <source>
        <strain evidence="6 7">MM109</strain>
    </source>
</reference>
<accession>A0A2R4TDK3</accession>
<dbReference type="SMART" id="SM00116">
    <property type="entry name" value="CBS"/>
    <property type="match status" value="1"/>
</dbReference>
<dbReference type="PANTHER" id="PTHR43080">
    <property type="entry name" value="CBS DOMAIN-CONTAINING PROTEIN CBSX3, MITOCHONDRIAL"/>
    <property type="match status" value="1"/>
</dbReference>
<dbReference type="Pfam" id="PF04972">
    <property type="entry name" value="BON"/>
    <property type="match status" value="1"/>
</dbReference>
<protein>
    <recommendedName>
        <fullName evidence="8">CBS domain-containing protein</fullName>
    </recommendedName>
</protein>
<evidence type="ECO:0000259" key="4">
    <source>
        <dbReference type="PROSITE" id="PS50914"/>
    </source>
</evidence>
<name>A0A2R4TDK3_9ACTN</name>
<evidence type="ECO:0000256" key="2">
    <source>
        <dbReference type="PROSITE-ProRule" id="PRU00703"/>
    </source>
</evidence>
<dbReference type="Gene3D" id="3.10.580.10">
    <property type="entry name" value="CBS-domain"/>
    <property type="match status" value="1"/>
</dbReference>
<keyword evidence="1 2" id="KW-0129">CBS domain</keyword>
<keyword evidence="7" id="KW-1185">Reference proteome</keyword>
<dbReference type="InterPro" id="IPR000644">
    <property type="entry name" value="CBS_dom"/>
</dbReference>
<dbReference type="EMBL" id="CP026304">
    <property type="protein sequence ID" value="AVZ77206.1"/>
    <property type="molecule type" value="Genomic_DNA"/>
</dbReference>
<dbReference type="InterPro" id="IPR046342">
    <property type="entry name" value="CBS_dom_sf"/>
</dbReference>
<evidence type="ECO:0000313" key="7">
    <source>
        <dbReference type="Proteomes" id="UP000244201"/>
    </source>
</evidence>
<dbReference type="SUPFAM" id="SSF54631">
    <property type="entry name" value="CBS-domain pair"/>
    <property type="match status" value="1"/>
</dbReference>
<proteinExistence type="predicted"/>
<dbReference type="InterPro" id="IPR051257">
    <property type="entry name" value="Diverse_CBS-Domain"/>
</dbReference>
<evidence type="ECO:0000256" key="1">
    <source>
        <dbReference type="ARBA" id="ARBA00023122"/>
    </source>
</evidence>
<evidence type="ECO:0000259" key="5">
    <source>
        <dbReference type="PROSITE" id="PS51371"/>
    </source>
</evidence>
<dbReference type="OrthoDB" id="2111978at2"/>
<dbReference type="KEGG" id="slk:SLUN_03485"/>
<dbReference type="InterPro" id="IPR007055">
    <property type="entry name" value="BON_dom"/>
</dbReference>
<dbReference type="PROSITE" id="PS51371">
    <property type="entry name" value="CBS"/>
    <property type="match status" value="1"/>
</dbReference>
<dbReference type="PROSITE" id="PS50914">
    <property type="entry name" value="BON"/>
    <property type="match status" value="1"/>
</dbReference>
<feature type="domain" description="BON" evidence="4">
    <location>
        <begin position="54"/>
        <end position="123"/>
    </location>
</feature>
<dbReference type="PANTHER" id="PTHR43080:SF29">
    <property type="entry name" value="OS02G0818000 PROTEIN"/>
    <property type="match status" value="1"/>
</dbReference>
<dbReference type="Proteomes" id="UP000244201">
    <property type="component" value="Chromosome"/>
</dbReference>
<sequence length="145" mass="15802">MTSPAVTARAQWSIVEAAREMTRQQVKRLPVVNEAGHLVGIISRSDLLRVFLRQDSAIREEITREVLRDTLSLSSEEVQVSVVDGVVTLTGRVRQRSLIPIAMRLCQAVGGVVTVHGVLDSPGDDEFGAAETANPDSVVGYTQRH</sequence>
<gene>
    <name evidence="6" type="ORF">SLUN_03485</name>
</gene>
<dbReference type="Pfam" id="PF00571">
    <property type="entry name" value="CBS"/>
    <property type="match status" value="1"/>
</dbReference>
<evidence type="ECO:0000256" key="3">
    <source>
        <dbReference type="SAM" id="MobiDB-lite"/>
    </source>
</evidence>
<feature type="region of interest" description="Disordered" evidence="3">
    <location>
        <begin position="125"/>
        <end position="145"/>
    </location>
</feature>
<dbReference type="AlphaFoldDB" id="A0A2R4TDK3"/>
<evidence type="ECO:0000313" key="6">
    <source>
        <dbReference type="EMBL" id="AVZ77206.1"/>
    </source>
</evidence>
<organism evidence="6 7">
    <name type="scientific">Streptomyces lunaelactis</name>
    <dbReference type="NCBI Taxonomy" id="1535768"/>
    <lineage>
        <taxon>Bacteria</taxon>
        <taxon>Bacillati</taxon>
        <taxon>Actinomycetota</taxon>
        <taxon>Actinomycetes</taxon>
        <taxon>Kitasatosporales</taxon>
        <taxon>Streptomycetaceae</taxon>
        <taxon>Streptomyces</taxon>
    </lineage>
</organism>
<evidence type="ECO:0008006" key="8">
    <source>
        <dbReference type="Google" id="ProtNLM"/>
    </source>
</evidence>